<reference evidence="2" key="1">
    <citation type="submission" date="2022-11" db="UniProtKB">
        <authorList>
            <consortium name="WormBaseParasite"/>
        </authorList>
    </citation>
    <scope>IDENTIFICATION</scope>
</reference>
<dbReference type="WBParaSite" id="nRc.2.0.1.t12177-RA">
    <property type="protein sequence ID" value="nRc.2.0.1.t12177-RA"/>
    <property type="gene ID" value="nRc.2.0.1.g12177"/>
</dbReference>
<protein>
    <submittedName>
        <fullName evidence="2">Uncharacterized protein</fullName>
    </submittedName>
</protein>
<evidence type="ECO:0000313" key="1">
    <source>
        <dbReference type="Proteomes" id="UP000887565"/>
    </source>
</evidence>
<dbReference type="AlphaFoldDB" id="A0A915IE51"/>
<accession>A0A915IE51</accession>
<evidence type="ECO:0000313" key="2">
    <source>
        <dbReference type="WBParaSite" id="nRc.2.0.1.t12177-RA"/>
    </source>
</evidence>
<name>A0A915IE51_ROMCU</name>
<keyword evidence="1" id="KW-1185">Reference proteome</keyword>
<proteinExistence type="predicted"/>
<dbReference type="Proteomes" id="UP000887565">
    <property type="component" value="Unplaced"/>
</dbReference>
<organism evidence="1 2">
    <name type="scientific">Romanomermis culicivorax</name>
    <name type="common">Nematode worm</name>
    <dbReference type="NCBI Taxonomy" id="13658"/>
    <lineage>
        <taxon>Eukaryota</taxon>
        <taxon>Metazoa</taxon>
        <taxon>Ecdysozoa</taxon>
        <taxon>Nematoda</taxon>
        <taxon>Enoplea</taxon>
        <taxon>Dorylaimia</taxon>
        <taxon>Mermithida</taxon>
        <taxon>Mermithoidea</taxon>
        <taxon>Mermithidae</taxon>
        <taxon>Romanomermis</taxon>
    </lineage>
</organism>
<sequence length="58" mass="6790">MDQVLLGPISQKLRHKSSQRLYQQQWCQRLLKMWSSQPLSGTMLPAVGIFYQLQVVPF</sequence>